<proteinExistence type="predicted"/>
<feature type="domain" description="Glutaredoxin" evidence="1">
    <location>
        <begin position="27"/>
        <end position="88"/>
    </location>
</feature>
<evidence type="ECO:0000313" key="3">
    <source>
        <dbReference type="Proteomes" id="UP000001307"/>
    </source>
</evidence>
<dbReference type="InterPro" id="IPR011899">
    <property type="entry name" value="Glutaredoxin_euk/vir"/>
</dbReference>
<dbReference type="FunCoup" id="E4XPR3">
    <property type="interactions" value="34"/>
</dbReference>
<sequence length="109" mass="11539">MGVAASKTGNPVAASSFVKNAIESHKVVVISKTFCPFCTNAKSALKSAGIDFKAYEIESNPDMNAIQDELKNITGARSVPRVFIDQKFFGGGDDTVAGVKSGKIQKLLD</sequence>
<accession>E4XPR3</accession>
<dbReference type="SUPFAM" id="SSF52833">
    <property type="entry name" value="Thioredoxin-like"/>
    <property type="match status" value="1"/>
</dbReference>
<dbReference type="InterPro" id="IPR036249">
    <property type="entry name" value="Thioredoxin-like_sf"/>
</dbReference>
<dbReference type="GO" id="GO:0034599">
    <property type="term" value="P:cellular response to oxidative stress"/>
    <property type="evidence" value="ECO:0007669"/>
    <property type="project" value="TreeGrafter"/>
</dbReference>
<dbReference type="Pfam" id="PF00462">
    <property type="entry name" value="Glutaredoxin"/>
    <property type="match status" value="1"/>
</dbReference>
<reference evidence="2" key="1">
    <citation type="journal article" date="2010" name="Science">
        <title>Plasticity of animal genome architecture unmasked by rapid evolution of a pelagic tunicate.</title>
        <authorList>
            <person name="Denoeud F."/>
            <person name="Henriet S."/>
            <person name="Mungpakdee S."/>
            <person name="Aury J.M."/>
            <person name="Da Silva C."/>
            <person name="Brinkmann H."/>
            <person name="Mikhaleva J."/>
            <person name="Olsen L.C."/>
            <person name="Jubin C."/>
            <person name="Canestro C."/>
            <person name="Bouquet J.M."/>
            <person name="Danks G."/>
            <person name="Poulain J."/>
            <person name="Campsteijn C."/>
            <person name="Adamski M."/>
            <person name="Cross I."/>
            <person name="Yadetie F."/>
            <person name="Muffato M."/>
            <person name="Louis A."/>
            <person name="Butcher S."/>
            <person name="Tsagkogeorga G."/>
            <person name="Konrad A."/>
            <person name="Singh S."/>
            <person name="Jensen M.F."/>
            <person name="Cong E.H."/>
            <person name="Eikeseth-Otteraa H."/>
            <person name="Noel B."/>
            <person name="Anthouard V."/>
            <person name="Porcel B.M."/>
            <person name="Kachouri-Lafond R."/>
            <person name="Nishino A."/>
            <person name="Ugolini M."/>
            <person name="Chourrout P."/>
            <person name="Nishida H."/>
            <person name="Aasland R."/>
            <person name="Huzurbazar S."/>
            <person name="Westhof E."/>
            <person name="Delsuc F."/>
            <person name="Lehrach H."/>
            <person name="Reinhardt R."/>
            <person name="Weissenbach J."/>
            <person name="Roy S.W."/>
            <person name="Artiguenave F."/>
            <person name="Postlethwait J.H."/>
            <person name="Manak J.R."/>
            <person name="Thompson E.M."/>
            <person name="Jaillon O."/>
            <person name="Du Pasquier L."/>
            <person name="Boudinot P."/>
            <person name="Liberles D.A."/>
            <person name="Volff J.N."/>
            <person name="Philippe H."/>
            <person name="Lenhard B."/>
            <person name="Roest Crollius H."/>
            <person name="Wincker P."/>
            <person name="Chourrout D."/>
        </authorList>
    </citation>
    <scope>NUCLEOTIDE SEQUENCE [LARGE SCALE GENOMIC DNA]</scope>
</reference>
<dbReference type="AlphaFoldDB" id="E4XPR3"/>
<evidence type="ECO:0000313" key="2">
    <source>
        <dbReference type="EMBL" id="CBY11851.1"/>
    </source>
</evidence>
<dbReference type="Gene3D" id="3.40.30.10">
    <property type="entry name" value="Glutaredoxin"/>
    <property type="match status" value="1"/>
</dbReference>
<dbReference type="PROSITE" id="PS51354">
    <property type="entry name" value="GLUTAREDOXIN_2"/>
    <property type="match status" value="1"/>
</dbReference>
<dbReference type="CDD" id="cd03419">
    <property type="entry name" value="GRX_GRXh_1_2_like"/>
    <property type="match status" value="1"/>
</dbReference>
<dbReference type="PANTHER" id="PTHR45694">
    <property type="entry name" value="GLUTAREDOXIN 2"/>
    <property type="match status" value="1"/>
</dbReference>
<dbReference type="GO" id="GO:0015038">
    <property type="term" value="F:glutathione disulfide oxidoreductase activity"/>
    <property type="evidence" value="ECO:0007669"/>
    <property type="project" value="TreeGrafter"/>
</dbReference>
<evidence type="ECO:0000259" key="1">
    <source>
        <dbReference type="Pfam" id="PF00462"/>
    </source>
</evidence>
<keyword evidence="3" id="KW-1185">Reference proteome</keyword>
<dbReference type="PANTHER" id="PTHR45694:SF5">
    <property type="entry name" value="GLUTAREDOXIN 2"/>
    <property type="match status" value="1"/>
</dbReference>
<gene>
    <name evidence="2" type="ORF">GSOID_T00017189001</name>
</gene>
<dbReference type="GO" id="GO:0005737">
    <property type="term" value="C:cytoplasm"/>
    <property type="evidence" value="ECO:0007669"/>
    <property type="project" value="TreeGrafter"/>
</dbReference>
<dbReference type="Proteomes" id="UP000001307">
    <property type="component" value="Unassembled WGS sequence"/>
</dbReference>
<dbReference type="NCBIfam" id="TIGR02180">
    <property type="entry name" value="GRX_euk"/>
    <property type="match status" value="1"/>
</dbReference>
<dbReference type="OrthoDB" id="418495at2759"/>
<dbReference type="PRINTS" id="PR00160">
    <property type="entry name" value="GLUTAREDOXIN"/>
</dbReference>
<protein>
    <recommendedName>
        <fullName evidence="1">Glutaredoxin domain-containing protein</fullName>
    </recommendedName>
</protein>
<dbReference type="InterPro" id="IPR002109">
    <property type="entry name" value="Glutaredoxin"/>
</dbReference>
<name>E4XPR3_OIKDI</name>
<dbReference type="InterPro" id="IPR014025">
    <property type="entry name" value="Glutaredoxin_subgr"/>
</dbReference>
<organism evidence="2">
    <name type="scientific">Oikopleura dioica</name>
    <name type="common">Tunicate</name>
    <dbReference type="NCBI Taxonomy" id="34765"/>
    <lineage>
        <taxon>Eukaryota</taxon>
        <taxon>Metazoa</taxon>
        <taxon>Chordata</taxon>
        <taxon>Tunicata</taxon>
        <taxon>Appendicularia</taxon>
        <taxon>Copelata</taxon>
        <taxon>Oikopleuridae</taxon>
        <taxon>Oikopleura</taxon>
    </lineage>
</organism>
<dbReference type="InParanoid" id="E4XPR3"/>
<dbReference type="EMBL" id="FN653095">
    <property type="protein sequence ID" value="CBY11851.1"/>
    <property type="molecule type" value="Genomic_DNA"/>
</dbReference>